<reference evidence="3" key="1">
    <citation type="submission" date="2011-07" db="EMBL/GenBank/DDBJ databases">
        <authorList>
            <consortium name="Caenorhabditis brenneri Sequencing and Analysis Consortium"/>
            <person name="Wilson R.K."/>
        </authorList>
    </citation>
    <scope>NUCLEOTIDE SEQUENCE [LARGE SCALE GENOMIC DNA]</scope>
    <source>
        <strain evidence="3">PB2801</strain>
    </source>
</reference>
<dbReference type="InParanoid" id="G0MU73"/>
<feature type="transmembrane region" description="Helical" evidence="1">
    <location>
        <begin position="18"/>
        <end position="43"/>
    </location>
</feature>
<evidence type="ECO:0000313" key="3">
    <source>
        <dbReference type="Proteomes" id="UP000008068"/>
    </source>
</evidence>
<evidence type="ECO:0000313" key="2">
    <source>
        <dbReference type="EMBL" id="EGT44106.1"/>
    </source>
</evidence>
<dbReference type="PANTHER" id="PTHR22941:SF2">
    <property type="entry name" value="SERPENTINE RECEPTOR, CLASS H-RELATED"/>
    <property type="match status" value="1"/>
</dbReference>
<dbReference type="EMBL" id="GL379812">
    <property type="protein sequence ID" value="EGT44106.1"/>
    <property type="molecule type" value="Genomic_DNA"/>
</dbReference>
<keyword evidence="1" id="KW-1133">Transmembrane helix</keyword>
<feature type="transmembrane region" description="Helical" evidence="1">
    <location>
        <begin position="100"/>
        <end position="121"/>
    </location>
</feature>
<evidence type="ECO:0008006" key="4">
    <source>
        <dbReference type="Google" id="ProtNLM"/>
    </source>
</evidence>
<dbReference type="Pfam" id="PF10318">
    <property type="entry name" value="7TM_GPCR_Srh"/>
    <property type="match status" value="1"/>
</dbReference>
<dbReference type="HOGENOM" id="CLU_042960_1_1_1"/>
<name>G0MU73_CAEBE</name>
<dbReference type="InterPro" id="IPR019422">
    <property type="entry name" value="7TM_GPCR_serpentine_rcpt_Srh"/>
</dbReference>
<sequence>MNSTNCISNFGYFDSPEFLLFALHANTGISTPIHFLGMACLLSKTPEQMKSVKGYLVNLQLWIIIFDYSLSIFLVPYIMYPALGGISFGIFNYFHVPCEAQALAVLLMLACEFLIIFFSLCQKISDVLTSILAVFENRFYTVCMKQNKFWRSFRHLWIGGHYTVVTIAYSSFLLFVPNQEGMKEKVFQVLPCLPSYLYNAPIYILATDYTYHFIVCIFLGNFYCFEGFFFVGFIVWHTVKQLRTKRMSRRTFQMQKNTFIALVIQLTLPLVMLILPCVYSWASLVFVYYNQALMNIAVVVGSLHGAFSTLVMVSVHRPYREAITSLCYKREQRVEQTGFYQRKDLFVVINY</sequence>
<dbReference type="InterPro" id="IPR053220">
    <property type="entry name" value="Nematode_rcpt-like_serp_H"/>
</dbReference>
<evidence type="ECO:0000256" key="1">
    <source>
        <dbReference type="SAM" id="Phobius"/>
    </source>
</evidence>
<proteinExistence type="predicted"/>
<accession>G0MU73</accession>
<dbReference type="PANTHER" id="PTHR22941">
    <property type="entry name" value="SERPENTINE RECEPTOR"/>
    <property type="match status" value="1"/>
</dbReference>
<dbReference type="AlphaFoldDB" id="G0MU73"/>
<dbReference type="Proteomes" id="UP000008068">
    <property type="component" value="Unassembled WGS sequence"/>
</dbReference>
<keyword evidence="1" id="KW-0812">Transmembrane</keyword>
<protein>
    <recommendedName>
        <fullName evidence="4">Serpentine Receptor, class H</fullName>
    </recommendedName>
</protein>
<gene>
    <name evidence="2" type="ORF">CAEBREN_30727</name>
</gene>
<feature type="transmembrane region" description="Helical" evidence="1">
    <location>
        <begin position="55"/>
        <end position="80"/>
    </location>
</feature>
<feature type="transmembrane region" description="Helical" evidence="1">
    <location>
        <begin position="293"/>
        <end position="315"/>
    </location>
</feature>
<feature type="transmembrane region" description="Helical" evidence="1">
    <location>
        <begin position="156"/>
        <end position="176"/>
    </location>
</feature>
<dbReference type="OrthoDB" id="5855319at2759"/>
<dbReference type="eggNOG" id="ENOG502TJDV">
    <property type="taxonomic scope" value="Eukaryota"/>
</dbReference>
<keyword evidence="3" id="KW-1185">Reference proteome</keyword>
<feature type="transmembrane region" description="Helical" evidence="1">
    <location>
        <begin position="211"/>
        <end position="239"/>
    </location>
</feature>
<organism evidence="3">
    <name type="scientific">Caenorhabditis brenneri</name>
    <name type="common">Nematode worm</name>
    <dbReference type="NCBI Taxonomy" id="135651"/>
    <lineage>
        <taxon>Eukaryota</taxon>
        <taxon>Metazoa</taxon>
        <taxon>Ecdysozoa</taxon>
        <taxon>Nematoda</taxon>
        <taxon>Chromadorea</taxon>
        <taxon>Rhabditida</taxon>
        <taxon>Rhabditina</taxon>
        <taxon>Rhabditomorpha</taxon>
        <taxon>Rhabditoidea</taxon>
        <taxon>Rhabditidae</taxon>
        <taxon>Peloderinae</taxon>
        <taxon>Caenorhabditis</taxon>
    </lineage>
</organism>
<dbReference type="SUPFAM" id="SSF81321">
    <property type="entry name" value="Family A G protein-coupled receptor-like"/>
    <property type="match status" value="1"/>
</dbReference>
<feature type="transmembrane region" description="Helical" evidence="1">
    <location>
        <begin position="259"/>
        <end position="281"/>
    </location>
</feature>
<keyword evidence="1" id="KW-0472">Membrane</keyword>